<dbReference type="OrthoDB" id="827255at2"/>
<evidence type="ECO:0000313" key="2">
    <source>
        <dbReference type="Proteomes" id="UP000257127"/>
    </source>
</evidence>
<organism evidence="1 2">
    <name type="scientific">Brumimicrobium aurantiacum</name>
    <dbReference type="NCBI Taxonomy" id="1737063"/>
    <lineage>
        <taxon>Bacteria</taxon>
        <taxon>Pseudomonadati</taxon>
        <taxon>Bacteroidota</taxon>
        <taxon>Flavobacteriia</taxon>
        <taxon>Flavobacteriales</taxon>
        <taxon>Crocinitomicaceae</taxon>
        <taxon>Brumimicrobium</taxon>
    </lineage>
</organism>
<dbReference type="Proteomes" id="UP000257127">
    <property type="component" value="Unassembled WGS sequence"/>
</dbReference>
<gene>
    <name evidence="1" type="ORF">DXU93_07805</name>
</gene>
<evidence type="ECO:0000313" key="1">
    <source>
        <dbReference type="EMBL" id="RFC54324.1"/>
    </source>
</evidence>
<accession>A0A3E1EXQ1</accession>
<protein>
    <submittedName>
        <fullName evidence="1">Uncharacterized protein</fullName>
    </submittedName>
</protein>
<comment type="caution">
    <text evidence="1">The sequence shown here is derived from an EMBL/GenBank/DDBJ whole genome shotgun (WGS) entry which is preliminary data.</text>
</comment>
<dbReference type="RefSeq" id="WP_116880725.1">
    <property type="nucleotide sequence ID" value="NZ_QURB01000004.1"/>
</dbReference>
<name>A0A3E1EXQ1_9FLAO</name>
<dbReference type="InterPro" id="IPR020271">
    <property type="entry name" value="Uncharacterised_MJ1172"/>
</dbReference>
<sequence length="72" mass="8342">MKAQDIYIIHPENEEQAIALKAFAKALKLKFEVTKQKAYNKKFVEKIEKSLKQIEDGETSKIEDIDEFLGIN</sequence>
<proteinExistence type="predicted"/>
<dbReference type="Pfam" id="PF10884">
    <property type="entry name" value="DUF2683"/>
    <property type="match status" value="1"/>
</dbReference>
<reference evidence="1 2" key="1">
    <citation type="submission" date="2018-08" db="EMBL/GenBank/DDBJ databases">
        <title>The draft genome squence of Brumimicrobium sp. N62.</title>
        <authorList>
            <person name="Du Z.-J."/>
            <person name="Luo H.-R."/>
        </authorList>
    </citation>
    <scope>NUCLEOTIDE SEQUENCE [LARGE SCALE GENOMIC DNA]</scope>
    <source>
        <strain evidence="1 2">N62</strain>
    </source>
</reference>
<dbReference type="EMBL" id="QURB01000004">
    <property type="protein sequence ID" value="RFC54324.1"/>
    <property type="molecule type" value="Genomic_DNA"/>
</dbReference>
<keyword evidence="2" id="KW-1185">Reference proteome</keyword>
<dbReference type="AlphaFoldDB" id="A0A3E1EXQ1"/>